<comment type="caution">
    <text evidence="1">The sequence shown here is derived from an EMBL/GenBank/DDBJ whole genome shotgun (WGS) entry which is preliminary data.</text>
</comment>
<proteinExistence type="predicted"/>
<accession>A0A4Z2EG77</accession>
<gene>
    <name evidence="1" type="ORF">EYF80_062118</name>
</gene>
<evidence type="ECO:0000313" key="1">
    <source>
        <dbReference type="EMBL" id="TNN27735.1"/>
    </source>
</evidence>
<protein>
    <submittedName>
        <fullName evidence="1">Uncharacterized protein</fullName>
    </submittedName>
</protein>
<keyword evidence="2" id="KW-1185">Reference proteome</keyword>
<evidence type="ECO:0000313" key="2">
    <source>
        <dbReference type="Proteomes" id="UP000314294"/>
    </source>
</evidence>
<name>A0A4Z2EG77_9TELE</name>
<dbReference type="AlphaFoldDB" id="A0A4Z2EG77"/>
<dbReference type="Proteomes" id="UP000314294">
    <property type="component" value="Unassembled WGS sequence"/>
</dbReference>
<reference evidence="1 2" key="1">
    <citation type="submission" date="2019-03" db="EMBL/GenBank/DDBJ databases">
        <title>First draft genome of Liparis tanakae, snailfish: a comprehensive survey of snailfish specific genes.</title>
        <authorList>
            <person name="Kim W."/>
            <person name="Song I."/>
            <person name="Jeong J.-H."/>
            <person name="Kim D."/>
            <person name="Kim S."/>
            <person name="Ryu S."/>
            <person name="Song J.Y."/>
            <person name="Lee S.K."/>
        </authorList>
    </citation>
    <scope>NUCLEOTIDE SEQUENCE [LARGE SCALE GENOMIC DNA]</scope>
    <source>
        <tissue evidence="1">Muscle</tissue>
    </source>
</reference>
<dbReference type="EMBL" id="SRLO01007813">
    <property type="protein sequence ID" value="TNN27735.1"/>
    <property type="molecule type" value="Genomic_DNA"/>
</dbReference>
<organism evidence="1 2">
    <name type="scientific">Liparis tanakae</name>
    <name type="common">Tanaka's snailfish</name>
    <dbReference type="NCBI Taxonomy" id="230148"/>
    <lineage>
        <taxon>Eukaryota</taxon>
        <taxon>Metazoa</taxon>
        <taxon>Chordata</taxon>
        <taxon>Craniata</taxon>
        <taxon>Vertebrata</taxon>
        <taxon>Euteleostomi</taxon>
        <taxon>Actinopterygii</taxon>
        <taxon>Neopterygii</taxon>
        <taxon>Teleostei</taxon>
        <taxon>Neoteleostei</taxon>
        <taxon>Acanthomorphata</taxon>
        <taxon>Eupercaria</taxon>
        <taxon>Perciformes</taxon>
        <taxon>Cottioidei</taxon>
        <taxon>Cottales</taxon>
        <taxon>Liparidae</taxon>
        <taxon>Liparis</taxon>
    </lineage>
</organism>
<sequence>MWTGGSHVDRGVSCGPGGLMWTGGSHVDSGCGPSGTKDSSYQQHNPLASCLLGAEPLNPQVFSIRSEPEASCCCLPAEPEACCCLPAEPEASCCCLPASCFECCSSFVNKTQTTFKSKSHKT</sequence>